<name>A0ACD5GRH7_9CYAN</name>
<evidence type="ECO:0000313" key="1">
    <source>
        <dbReference type="EMBL" id="XPM63416.1"/>
    </source>
</evidence>
<gene>
    <name evidence="1" type="ORF">BH720_029515</name>
</gene>
<dbReference type="EMBL" id="CP182909">
    <property type="protein sequence ID" value="XPM63416.1"/>
    <property type="molecule type" value="Genomic_DNA"/>
</dbReference>
<reference evidence="1 2" key="1">
    <citation type="journal article" date="2016" name="Genome Announc.">
        <title>Draft Genome Sequence of the Thermotolerant Cyanobacterium Desertifilum sp. IPPAS B-1220.</title>
        <authorList>
            <person name="Mironov K.S."/>
            <person name="Sinetova M.A."/>
            <person name="Bolatkhan K."/>
            <person name="Zayadan B.K."/>
            <person name="Ustinova V.V."/>
            <person name="Kupriyanova E.V."/>
            <person name="Skrypnik A.N."/>
            <person name="Gogoleva N.E."/>
            <person name="Gogolev Y.V."/>
            <person name="Los D.A."/>
        </authorList>
    </citation>
    <scope>NUCLEOTIDE SEQUENCE [LARGE SCALE GENOMIC DNA]</scope>
    <source>
        <strain evidence="1 2">IPPAS B-1220</strain>
    </source>
</reference>
<sequence length="177" mass="20312">MDLLYTTFPKALQETLKEDFAKDGQAFAGLTLQLLTGMKAEIAQLRNANIGSQNAEFTQILERFQQIETRLNGTEAQQKEVFEQISQQINSEFFERCQQLGVLQTNITQLLESLEESVKDVQEKVTDIYKSLIPQPLTEEEWQEICRQNLAQQKELTTNLFTNAYGVTPNLITFIFP</sequence>
<proteinExistence type="predicted"/>
<organism evidence="1 2">
    <name type="scientific">Desertifilum tharense IPPAS B-1220</name>
    <dbReference type="NCBI Taxonomy" id="1781255"/>
    <lineage>
        <taxon>Bacteria</taxon>
        <taxon>Bacillati</taxon>
        <taxon>Cyanobacteriota</taxon>
        <taxon>Cyanophyceae</taxon>
        <taxon>Desertifilales</taxon>
        <taxon>Desertifilaceae</taxon>
        <taxon>Desertifilum</taxon>
    </lineage>
</organism>
<dbReference type="Proteomes" id="UP000095472">
    <property type="component" value="Chromosome"/>
</dbReference>
<evidence type="ECO:0000313" key="2">
    <source>
        <dbReference type="Proteomes" id="UP000095472"/>
    </source>
</evidence>
<protein>
    <submittedName>
        <fullName evidence="1">Uncharacterized protein</fullName>
    </submittedName>
</protein>
<keyword evidence="2" id="KW-1185">Reference proteome</keyword>
<accession>A0ACD5GRH7</accession>